<evidence type="ECO:0000313" key="3">
    <source>
        <dbReference type="Proteomes" id="UP000235672"/>
    </source>
</evidence>
<dbReference type="Proteomes" id="UP000235672">
    <property type="component" value="Unassembled WGS sequence"/>
</dbReference>
<evidence type="ECO:0000256" key="1">
    <source>
        <dbReference type="SAM" id="MobiDB-lite"/>
    </source>
</evidence>
<gene>
    <name evidence="2" type="ORF">NA56DRAFT_702450</name>
</gene>
<name>A0A2J6Q8T3_9HELO</name>
<dbReference type="AlphaFoldDB" id="A0A2J6Q8T3"/>
<dbReference type="EMBL" id="KZ613477">
    <property type="protein sequence ID" value="PMD22663.1"/>
    <property type="molecule type" value="Genomic_DNA"/>
</dbReference>
<feature type="compositionally biased region" description="Pro residues" evidence="1">
    <location>
        <begin position="54"/>
        <end position="63"/>
    </location>
</feature>
<accession>A0A2J6Q8T3</accession>
<reference evidence="2 3" key="1">
    <citation type="submission" date="2016-05" db="EMBL/GenBank/DDBJ databases">
        <title>A degradative enzymes factory behind the ericoid mycorrhizal symbiosis.</title>
        <authorList>
            <consortium name="DOE Joint Genome Institute"/>
            <person name="Martino E."/>
            <person name="Morin E."/>
            <person name="Grelet G."/>
            <person name="Kuo A."/>
            <person name="Kohler A."/>
            <person name="Daghino S."/>
            <person name="Barry K."/>
            <person name="Choi C."/>
            <person name="Cichocki N."/>
            <person name="Clum A."/>
            <person name="Copeland A."/>
            <person name="Hainaut M."/>
            <person name="Haridas S."/>
            <person name="Labutti K."/>
            <person name="Lindquist E."/>
            <person name="Lipzen A."/>
            <person name="Khouja H.-R."/>
            <person name="Murat C."/>
            <person name="Ohm R."/>
            <person name="Olson A."/>
            <person name="Spatafora J."/>
            <person name="Veneault-Fourrey C."/>
            <person name="Henrissat B."/>
            <person name="Grigoriev I."/>
            <person name="Martin F."/>
            <person name="Perotto S."/>
        </authorList>
    </citation>
    <scope>NUCLEOTIDE SEQUENCE [LARGE SCALE GENOMIC DNA]</scope>
    <source>
        <strain evidence="2 3">UAMH 7357</strain>
    </source>
</reference>
<protein>
    <submittedName>
        <fullName evidence="2">Uncharacterized protein</fullName>
    </submittedName>
</protein>
<evidence type="ECO:0000313" key="2">
    <source>
        <dbReference type="EMBL" id="PMD22663.1"/>
    </source>
</evidence>
<feature type="region of interest" description="Disordered" evidence="1">
    <location>
        <begin position="90"/>
        <end position="109"/>
    </location>
</feature>
<keyword evidence="3" id="KW-1185">Reference proteome</keyword>
<sequence length="354" mass="37994">MALPNSFTDMTGYGIIYPFNTDISYDVYTPGGLSEPLKDSLSAESTNTPLPISAAPPPSPPVNPHFGSPSSTPPPAIPLTSTKPLTGFAALERPSFGSPSSAPPPAVPLTSTKPLTSFAALGSLGTFGTFGTVPPPVAAGSPLDSGKPHVGTSSTALIGKSTFRTNPLSFRKTSSTFSRFANRTPAIGIFGPASSYKGAWNKEKWAYEPTNEIATFLSGETHNFVKETLKLKLKDLKDKLPSFSKIQSHVFGESIEVDKVLGQLESLTLLEDLVKIEEILQLFTAGYTDTDMELILGGSWLEGIYIANIQEKMKIIGRNWKANFDPLNKEYIEAVDGVPRSQGELDILLKLIDN</sequence>
<feature type="region of interest" description="Disordered" evidence="1">
    <location>
        <begin position="34"/>
        <end position="82"/>
    </location>
</feature>
<organism evidence="2 3">
    <name type="scientific">Hyaloscypha hepaticicola</name>
    <dbReference type="NCBI Taxonomy" id="2082293"/>
    <lineage>
        <taxon>Eukaryota</taxon>
        <taxon>Fungi</taxon>
        <taxon>Dikarya</taxon>
        <taxon>Ascomycota</taxon>
        <taxon>Pezizomycotina</taxon>
        <taxon>Leotiomycetes</taxon>
        <taxon>Helotiales</taxon>
        <taxon>Hyaloscyphaceae</taxon>
        <taxon>Hyaloscypha</taxon>
    </lineage>
</organism>
<proteinExistence type="predicted"/>